<evidence type="ECO:0000313" key="1">
    <source>
        <dbReference type="EMBL" id="EKN40158.1"/>
    </source>
</evidence>
<dbReference type="Gene3D" id="3.10.450.730">
    <property type="entry name" value="BLIP domain"/>
    <property type="match status" value="1"/>
</dbReference>
<name>M1ZU19_CLOBO</name>
<dbReference type="Proteomes" id="UP000011944">
    <property type="component" value="Unassembled WGS sequence"/>
</dbReference>
<accession>M1ZU19</accession>
<dbReference type="Pfam" id="PF12978">
    <property type="entry name" value="DUF3862"/>
    <property type="match status" value="1"/>
</dbReference>
<sequence>MNVTFQNNKALAKAQAGLSRERADVNAEKYNRIQTGMDYNKVKEILGDGELL</sequence>
<proteinExistence type="predicted"/>
<protein>
    <submittedName>
        <fullName evidence="1">Uncharacterized protein</fullName>
    </submittedName>
</protein>
<evidence type="ECO:0000313" key="2">
    <source>
        <dbReference type="Proteomes" id="UP000011944"/>
    </source>
</evidence>
<reference evidence="1 2" key="2">
    <citation type="submission" date="2013-03" db="EMBL/GenBank/DDBJ databases">
        <title>Diversity in Clostridium botulinum.</title>
        <authorList>
            <person name="Timme R.E."/>
            <person name="Allard M."/>
            <person name="Luo Y."/>
            <person name="Strain E."/>
            <person name="Gonzalez-Escalona N."/>
            <person name="Brown E."/>
        </authorList>
    </citation>
    <scope>NUCLEOTIDE SEQUENCE [LARGE SCALE GENOMIC DNA]</scope>
    <source>
        <strain evidence="1 2">CFSAN001627</strain>
    </source>
</reference>
<dbReference type="InterPro" id="IPR024418">
    <property type="entry name" value="DUF3862"/>
</dbReference>
<organism evidence="1 2">
    <name type="scientific">Clostridium botulinum CFSAN001627</name>
    <dbReference type="NCBI Taxonomy" id="1232189"/>
    <lineage>
        <taxon>Bacteria</taxon>
        <taxon>Bacillati</taxon>
        <taxon>Bacillota</taxon>
        <taxon>Clostridia</taxon>
        <taxon>Eubacteriales</taxon>
        <taxon>Clostridiaceae</taxon>
        <taxon>Clostridium</taxon>
    </lineage>
</organism>
<dbReference type="PATRIC" id="fig|1232189.3.peg.3370"/>
<dbReference type="EMBL" id="AMXI01001331">
    <property type="protein sequence ID" value="EKN40158.1"/>
    <property type="molecule type" value="Genomic_DNA"/>
</dbReference>
<gene>
    <name evidence="1" type="ORF">CFSAN001627_21504</name>
</gene>
<reference evidence="1 2" key="1">
    <citation type="submission" date="2012-10" db="EMBL/GenBank/DDBJ databases">
        <authorList>
            <person name="Strain E.A."/>
            <person name="Brown E."/>
            <person name="Allard M.W."/>
            <person name="Gonzalez-Escalona N."/>
            <person name="Timme R."/>
        </authorList>
    </citation>
    <scope>NUCLEOTIDE SEQUENCE [LARGE SCALE GENOMIC DNA]</scope>
    <source>
        <strain evidence="1 2">CFSAN001627</strain>
    </source>
</reference>
<comment type="caution">
    <text evidence="1">The sequence shown here is derived from an EMBL/GenBank/DDBJ whole genome shotgun (WGS) entry which is preliminary data.</text>
</comment>
<dbReference type="AlphaFoldDB" id="M1ZU19"/>